<evidence type="ECO:0000256" key="21">
    <source>
        <dbReference type="ARBA" id="ARBA00043065"/>
    </source>
</evidence>
<evidence type="ECO:0000256" key="16">
    <source>
        <dbReference type="ARBA" id="ARBA00023180"/>
    </source>
</evidence>
<comment type="subcellular location">
    <subcellularLocation>
        <location evidence="2">Membrane</location>
        <topology evidence="2">Single-pass type II membrane protein</topology>
    </subcellularLocation>
</comment>
<keyword evidence="12" id="KW-0735">Signal-anchor</keyword>
<dbReference type="GO" id="GO:0000166">
    <property type="term" value="F:nucleotide binding"/>
    <property type="evidence" value="ECO:0007669"/>
    <property type="project" value="UniProtKB-KW"/>
</dbReference>
<reference evidence="25" key="2">
    <citation type="submission" date="2020-10" db="UniProtKB">
        <authorList>
            <consortium name="WormBaseParasite"/>
        </authorList>
    </citation>
    <scope>IDENTIFICATION</scope>
</reference>
<evidence type="ECO:0000256" key="9">
    <source>
        <dbReference type="ARBA" id="ARBA00022692"/>
    </source>
</evidence>
<keyword evidence="10" id="KW-0479">Metal-binding</keyword>
<evidence type="ECO:0000256" key="4">
    <source>
        <dbReference type="ARBA" id="ARBA00006462"/>
    </source>
</evidence>
<accession>A0A7E4VPS3</accession>
<evidence type="ECO:0000256" key="17">
    <source>
        <dbReference type="ARBA" id="ARBA00023211"/>
    </source>
</evidence>
<evidence type="ECO:0000256" key="7">
    <source>
        <dbReference type="ARBA" id="ARBA00022676"/>
    </source>
</evidence>
<evidence type="ECO:0000256" key="19">
    <source>
        <dbReference type="ARBA" id="ARBA00041226"/>
    </source>
</evidence>
<evidence type="ECO:0000313" key="25">
    <source>
        <dbReference type="WBParaSite" id="Pan_g23569.t1"/>
    </source>
</evidence>
<evidence type="ECO:0000256" key="6">
    <source>
        <dbReference type="ARBA" id="ARBA00012557"/>
    </source>
</evidence>
<evidence type="ECO:0000256" key="20">
    <source>
        <dbReference type="ARBA" id="ARBA00042009"/>
    </source>
</evidence>
<dbReference type="GO" id="GO:0016020">
    <property type="term" value="C:membrane"/>
    <property type="evidence" value="ECO:0007669"/>
    <property type="project" value="UniProtKB-SubCell"/>
</dbReference>
<keyword evidence="9" id="KW-0812">Transmembrane</keyword>
<evidence type="ECO:0000256" key="13">
    <source>
        <dbReference type="ARBA" id="ARBA00022989"/>
    </source>
</evidence>
<proteinExistence type="inferred from homology"/>
<evidence type="ECO:0000256" key="11">
    <source>
        <dbReference type="ARBA" id="ARBA00022741"/>
    </source>
</evidence>
<name>A0A7E4VPS3_PANRE</name>
<organism evidence="24 25">
    <name type="scientific">Panagrellus redivivus</name>
    <name type="common">Microworm</name>
    <dbReference type="NCBI Taxonomy" id="6233"/>
    <lineage>
        <taxon>Eukaryota</taxon>
        <taxon>Metazoa</taxon>
        <taxon>Ecdysozoa</taxon>
        <taxon>Nematoda</taxon>
        <taxon>Chromadorea</taxon>
        <taxon>Rhabditida</taxon>
        <taxon>Tylenchina</taxon>
        <taxon>Panagrolaimomorpha</taxon>
        <taxon>Panagrolaimoidea</taxon>
        <taxon>Panagrolaimidae</taxon>
        <taxon>Panagrellus</taxon>
    </lineage>
</organism>
<evidence type="ECO:0000256" key="22">
    <source>
        <dbReference type="ARBA" id="ARBA00059245"/>
    </source>
</evidence>
<keyword evidence="11" id="KW-0547">Nucleotide-binding</keyword>
<comment type="function">
    <text evidence="22">Glycosyltransferase that generates the core 1 O-glycan Gal-beta1-3GalNAc-alpha1-Ser/Thr (T antigen), which is a precursor for many extended O-glycans in glycoproteins.</text>
</comment>
<keyword evidence="14" id="KW-0472">Membrane</keyword>
<sequence>MWLRVNENCLFFALGLAVASTFFLFQSSNNSLNCSAILKADALAKQPSTQKVDTVDGADSEIAKLLTGPPKGGDDKDEGDDGIEFMDEEAHTMFKHTHENPVSTALKKAVRVFCWILTSPKNIKSKAIHVNATWAPRCDKHVFVSTSFPNSSHTGLPIIEFDIPDGRDSLWAKTKAAHQYIYDNELDNYDWFLKADDDTYAIMENLRFMLLAHNSSDPIYFGCRNRPFVKQGWMSGGPGYVLSREAVKVLVEDGLSNPEYCKYKDDGPEDVQIGLCLEKVNVTAGDSRDSKGRWRFMPLQPQSHMRPGNRTLDQWFYDYLYYPYTDGKECCSDYSISWHYVNHEWMHTLDNMFYHIKPVGMIDDGFWPQKALTDKSMDALIEKLKVFAVNMSQPTV</sequence>
<evidence type="ECO:0000256" key="18">
    <source>
        <dbReference type="ARBA" id="ARBA00040898"/>
    </source>
</evidence>
<dbReference type="FunFam" id="3.90.550.50:FF:000017">
    <property type="entry name" value="Glycoprotein-N-acetylgalactosamine 3-beta-galactosyltransferase 1"/>
    <property type="match status" value="1"/>
</dbReference>
<evidence type="ECO:0000256" key="15">
    <source>
        <dbReference type="ARBA" id="ARBA00023157"/>
    </source>
</evidence>
<dbReference type="InterPro" id="IPR026050">
    <property type="entry name" value="C1GALT1/C1GALT1_chp1"/>
</dbReference>
<comment type="subunit">
    <text evidence="5">Homodimer; disulfide-linked.</text>
</comment>
<evidence type="ECO:0000256" key="8">
    <source>
        <dbReference type="ARBA" id="ARBA00022679"/>
    </source>
</evidence>
<evidence type="ECO:0000313" key="24">
    <source>
        <dbReference type="Proteomes" id="UP000492821"/>
    </source>
</evidence>
<evidence type="ECO:0000256" key="5">
    <source>
        <dbReference type="ARBA" id="ARBA00011748"/>
    </source>
</evidence>
<dbReference type="PANTHER" id="PTHR23033">
    <property type="entry name" value="BETA1,3-GALACTOSYLTRANSFERASE"/>
    <property type="match status" value="1"/>
</dbReference>
<keyword evidence="17" id="KW-0464">Manganese</keyword>
<dbReference type="PANTHER" id="PTHR23033:SF14">
    <property type="entry name" value="GLYCOPROTEIN-N-ACETYLGALACTOSAMINE 3-BETA-GALACTOSYLTRANSFERASE 1-RELATED"/>
    <property type="match status" value="1"/>
</dbReference>
<evidence type="ECO:0000256" key="1">
    <source>
        <dbReference type="ARBA" id="ARBA00001936"/>
    </source>
</evidence>
<dbReference type="Pfam" id="PF02434">
    <property type="entry name" value="Fringe"/>
    <property type="match status" value="1"/>
</dbReference>
<dbReference type="WBParaSite" id="Pan_g23569.t1">
    <property type="protein sequence ID" value="Pan_g23569.t1"/>
    <property type="gene ID" value="Pan_g23569"/>
</dbReference>
<dbReference type="GO" id="GO:0030145">
    <property type="term" value="F:manganese ion binding"/>
    <property type="evidence" value="ECO:0007669"/>
    <property type="project" value="UniProtKB-ARBA"/>
</dbReference>
<dbReference type="GO" id="GO:0016263">
    <property type="term" value="F:glycoprotein-N-acetylgalactosamine 3-beta-galactosyltransferase activity"/>
    <property type="evidence" value="ECO:0007669"/>
    <property type="project" value="UniProtKB-EC"/>
</dbReference>
<evidence type="ECO:0000259" key="23">
    <source>
        <dbReference type="Pfam" id="PF02434"/>
    </source>
</evidence>
<dbReference type="Gene3D" id="3.90.550.50">
    <property type="match status" value="1"/>
</dbReference>
<evidence type="ECO:0000256" key="3">
    <source>
        <dbReference type="ARBA" id="ARBA00004922"/>
    </source>
</evidence>
<dbReference type="EC" id="2.4.1.122" evidence="6"/>
<protein>
    <recommendedName>
        <fullName evidence="18">Glycoprotein-N-acetylgalactosamine 3-beta-galactosyltransferase 1</fullName>
        <ecNumber evidence="6">2.4.1.122</ecNumber>
    </recommendedName>
    <alternativeName>
        <fullName evidence="20">Core 1 O-glycan T-synthase</fullName>
    </alternativeName>
    <alternativeName>
        <fullName evidence="21">Core 1 UDP-galactose:N-acetylgalactosamine-alpha-R beta 1,3-galactosyltransferase 1</fullName>
    </alternativeName>
    <alternativeName>
        <fullName evidence="19">Core 1 beta1,3-galactosyltransferase 1</fullName>
    </alternativeName>
</protein>
<evidence type="ECO:0000256" key="2">
    <source>
        <dbReference type="ARBA" id="ARBA00004606"/>
    </source>
</evidence>
<reference evidence="24" key="1">
    <citation type="journal article" date="2013" name="Genetics">
        <title>The draft genome and transcriptome of Panagrellus redivivus are shaped by the harsh demands of a free-living lifestyle.</title>
        <authorList>
            <person name="Srinivasan J."/>
            <person name="Dillman A.R."/>
            <person name="Macchietto M.G."/>
            <person name="Heikkinen L."/>
            <person name="Lakso M."/>
            <person name="Fracchia K.M."/>
            <person name="Antoshechkin I."/>
            <person name="Mortazavi A."/>
            <person name="Wong G."/>
            <person name="Sternberg P.W."/>
        </authorList>
    </citation>
    <scope>NUCLEOTIDE SEQUENCE [LARGE SCALE GENOMIC DNA]</scope>
    <source>
        <strain evidence="24">MT8872</strain>
    </source>
</reference>
<feature type="domain" description="Fringe-like glycosyltransferase" evidence="23">
    <location>
        <begin position="112"/>
        <end position="282"/>
    </location>
</feature>
<comment type="cofactor">
    <cofactor evidence="1">
        <name>Mn(2+)</name>
        <dbReference type="ChEBI" id="CHEBI:29035"/>
    </cofactor>
</comment>
<keyword evidence="7" id="KW-0328">Glycosyltransferase</keyword>
<evidence type="ECO:0000256" key="10">
    <source>
        <dbReference type="ARBA" id="ARBA00022723"/>
    </source>
</evidence>
<keyword evidence="24" id="KW-1185">Reference proteome</keyword>
<keyword evidence="16" id="KW-0325">Glycoprotein</keyword>
<evidence type="ECO:0000256" key="14">
    <source>
        <dbReference type="ARBA" id="ARBA00023136"/>
    </source>
</evidence>
<keyword evidence="13" id="KW-1133">Transmembrane helix</keyword>
<keyword evidence="15" id="KW-1015">Disulfide bond</keyword>
<dbReference type="AlphaFoldDB" id="A0A7E4VPS3"/>
<comment type="similarity">
    <text evidence="4">Belongs to the glycosyltransferase 31 family. Beta3-Gal-T subfamily.</text>
</comment>
<evidence type="ECO:0000256" key="12">
    <source>
        <dbReference type="ARBA" id="ARBA00022968"/>
    </source>
</evidence>
<comment type="pathway">
    <text evidence="3">Protein modification; protein glycosylation.</text>
</comment>
<dbReference type="Proteomes" id="UP000492821">
    <property type="component" value="Unassembled WGS sequence"/>
</dbReference>
<keyword evidence="8" id="KW-0808">Transferase</keyword>
<dbReference type="InterPro" id="IPR003378">
    <property type="entry name" value="Fringe-like_glycosylTrfase"/>
</dbReference>
<dbReference type="UniPathway" id="UPA00378"/>